<accession>M0B6Q0</accession>
<dbReference type="Proteomes" id="UP000011591">
    <property type="component" value="Unassembled WGS sequence"/>
</dbReference>
<name>M0B6Q0_9EURY</name>
<comment type="caution">
    <text evidence="1">The sequence shown here is derived from an EMBL/GenBank/DDBJ whole genome shotgun (WGS) entry which is preliminary data.</text>
</comment>
<proteinExistence type="predicted"/>
<dbReference type="RefSeq" id="WP_006665587.1">
    <property type="nucleotide sequence ID" value="NZ_AOIP01000026.1"/>
</dbReference>
<evidence type="ECO:0000313" key="2">
    <source>
        <dbReference type="Proteomes" id="UP000011591"/>
    </source>
</evidence>
<evidence type="ECO:0000313" key="1">
    <source>
        <dbReference type="EMBL" id="ELZ05329.1"/>
    </source>
</evidence>
<reference evidence="1 2" key="1">
    <citation type="journal article" date="2014" name="PLoS Genet.">
        <title>Phylogenetically driven sequencing of extremely halophilic archaea reveals strategies for static and dynamic osmo-response.</title>
        <authorList>
            <person name="Becker E.A."/>
            <person name="Seitzer P.M."/>
            <person name="Tritt A."/>
            <person name="Larsen D."/>
            <person name="Krusor M."/>
            <person name="Yao A.I."/>
            <person name="Wu D."/>
            <person name="Madern D."/>
            <person name="Eisen J.A."/>
            <person name="Darling A.E."/>
            <person name="Facciotti M.T."/>
        </authorList>
    </citation>
    <scope>NUCLEOTIDE SEQUENCE [LARGE SCALE GENOMIC DNA]</scope>
    <source>
        <strain evidence="1 2">DSM 13077</strain>
    </source>
</reference>
<dbReference type="EMBL" id="AOIP01000026">
    <property type="protein sequence ID" value="ELZ05329.1"/>
    <property type="molecule type" value="Genomic_DNA"/>
</dbReference>
<protein>
    <submittedName>
        <fullName evidence="1">Uncharacterized protein</fullName>
    </submittedName>
</protein>
<keyword evidence="2" id="KW-1185">Reference proteome</keyword>
<dbReference type="OrthoDB" id="257353at2157"/>
<sequence>MRSANQDVSGEDYWKAVNELRREGYQIPYFEGRNGTHPDVLRLFEDADDEEEKQRQTMRAIFSQ</sequence>
<organism evidence="1 2">
    <name type="scientific">Natrialba aegyptia DSM 13077</name>
    <dbReference type="NCBI Taxonomy" id="1227491"/>
    <lineage>
        <taxon>Archaea</taxon>
        <taxon>Methanobacteriati</taxon>
        <taxon>Methanobacteriota</taxon>
        <taxon>Stenosarchaea group</taxon>
        <taxon>Halobacteria</taxon>
        <taxon>Halobacteriales</taxon>
        <taxon>Natrialbaceae</taxon>
        <taxon>Natrialba</taxon>
    </lineage>
</organism>
<dbReference type="PATRIC" id="fig|1227491.4.peg.2179"/>
<gene>
    <name evidence="1" type="ORF">C480_10615</name>
</gene>
<dbReference type="AlphaFoldDB" id="M0B6Q0"/>